<dbReference type="GO" id="GO:0050808">
    <property type="term" value="P:synapse organization"/>
    <property type="evidence" value="ECO:0007669"/>
    <property type="project" value="TreeGrafter"/>
</dbReference>
<dbReference type="EMBL" id="UZAE01000841">
    <property type="protein sequence ID" value="VDN97784.1"/>
    <property type="molecule type" value="Genomic_DNA"/>
</dbReference>
<accession>A0A158QHB1</accession>
<feature type="domain" description="Ig-like" evidence="5">
    <location>
        <begin position="196"/>
        <end position="294"/>
    </location>
</feature>
<dbReference type="Proteomes" id="UP000278807">
    <property type="component" value="Unassembled WGS sequence"/>
</dbReference>
<sequence length="497" mass="55978">MPPQIGSSLVRSISNFMFTHYYLVMTSFKGPPPLSWTLIILLFLIQISPSHGITESWRHPVPFFLPPDPNRPCRHAFRDDVESSALLADFVVIGQPTPTYRHGPGVLYNASVLVEQVLKRPSFSIYPVREGFPILTGPFSQWTDLGRCWINVHSGRKYIFFIDRPNWAGFFRISHLPLVYTHQRWKKMRTILKHPPSSLQMHPLHHQENIHVKQGDEVVLSCVVTGRPAPLISWYVNNTQPLGLWNVATGRGVTHKNKRKSRLHISNMQPADSGNYSCLAENVNGYIKKTVEIYVIPQQPTTPIPLTTMPPVTDAGVDMLVNVVSCISQYYGPRCEYIENLSEETKSIKDGCTTGCDSFLGRLVLFSTLGALLTLLMLLVLCLFVKRKFHPNRPRYSPRTPEIMSPTPIEMSIYDAASVQGPGSVSRIFSPTRHPNSYVEPPRALEWMPSSQSVINNYSSASDSTSHLFSSDFHLAPDCSQLTDGHLPQTRSLTFPS</sequence>
<name>A0A158QHB1_RODNA</name>
<dbReference type="PANTHER" id="PTHR45080:SF8">
    <property type="entry name" value="IG-LIKE DOMAIN-CONTAINING PROTEIN"/>
    <property type="match status" value="1"/>
</dbReference>
<dbReference type="GO" id="GO:0043025">
    <property type="term" value="C:neuronal cell body"/>
    <property type="evidence" value="ECO:0007669"/>
    <property type="project" value="TreeGrafter"/>
</dbReference>
<dbReference type="Pfam" id="PF13927">
    <property type="entry name" value="Ig_3"/>
    <property type="match status" value="1"/>
</dbReference>
<feature type="transmembrane region" description="Helical" evidence="4">
    <location>
        <begin position="363"/>
        <end position="385"/>
    </location>
</feature>
<dbReference type="AlphaFoldDB" id="A0A158QHB1"/>
<evidence type="ECO:0000256" key="3">
    <source>
        <dbReference type="ARBA" id="ARBA00023319"/>
    </source>
</evidence>
<dbReference type="GO" id="GO:0005886">
    <property type="term" value="C:plasma membrane"/>
    <property type="evidence" value="ECO:0007669"/>
    <property type="project" value="TreeGrafter"/>
</dbReference>
<evidence type="ECO:0000256" key="1">
    <source>
        <dbReference type="ARBA" id="ARBA00022729"/>
    </source>
</evidence>
<reference evidence="8" key="1">
    <citation type="submission" date="2016-04" db="UniProtKB">
        <authorList>
            <consortium name="WormBaseParasite"/>
        </authorList>
    </citation>
    <scope>IDENTIFICATION</scope>
</reference>
<reference evidence="6 7" key="2">
    <citation type="submission" date="2018-11" db="EMBL/GenBank/DDBJ databases">
        <authorList>
            <consortium name="Pathogen Informatics"/>
        </authorList>
    </citation>
    <scope>NUCLEOTIDE SEQUENCE [LARGE SCALE GENOMIC DNA]</scope>
</reference>
<dbReference type="SMART" id="SM00408">
    <property type="entry name" value="IGc2"/>
    <property type="match status" value="1"/>
</dbReference>
<keyword evidence="4" id="KW-0812">Transmembrane</keyword>
<dbReference type="InterPro" id="IPR036179">
    <property type="entry name" value="Ig-like_dom_sf"/>
</dbReference>
<dbReference type="Gene3D" id="2.60.40.10">
    <property type="entry name" value="Immunoglobulins"/>
    <property type="match status" value="1"/>
</dbReference>
<dbReference type="WBParaSite" id="HNAJ_0000192601-mRNA-1">
    <property type="protein sequence ID" value="HNAJ_0000192601-mRNA-1"/>
    <property type="gene ID" value="HNAJ_0000192601"/>
</dbReference>
<proteinExistence type="predicted"/>
<protein>
    <submittedName>
        <fullName evidence="8">Ig-like domain-containing protein</fullName>
    </submittedName>
</protein>
<keyword evidence="4" id="KW-1133">Transmembrane helix</keyword>
<dbReference type="InterPro" id="IPR007110">
    <property type="entry name" value="Ig-like_dom"/>
</dbReference>
<evidence type="ECO:0000256" key="2">
    <source>
        <dbReference type="ARBA" id="ARBA00023157"/>
    </source>
</evidence>
<dbReference type="SUPFAM" id="SSF48726">
    <property type="entry name" value="Immunoglobulin"/>
    <property type="match status" value="1"/>
</dbReference>
<dbReference type="InterPro" id="IPR050958">
    <property type="entry name" value="Cell_Adh-Cytoskel_Orgn"/>
</dbReference>
<gene>
    <name evidence="6" type="ORF">HNAJ_LOCUS1925</name>
</gene>
<dbReference type="FunFam" id="2.60.40.10:FF:000032">
    <property type="entry name" value="palladin isoform X1"/>
    <property type="match status" value="1"/>
</dbReference>
<dbReference type="PROSITE" id="PS50835">
    <property type="entry name" value="IG_LIKE"/>
    <property type="match status" value="1"/>
</dbReference>
<dbReference type="GO" id="GO:0007156">
    <property type="term" value="P:homophilic cell adhesion via plasma membrane adhesion molecules"/>
    <property type="evidence" value="ECO:0007669"/>
    <property type="project" value="TreeGrafter"/>
</dbReference>
<dbReference type="PANTHER" id="PTHR45080">
    <property type="entry name" value="CONTACTIN 5"/>
    <property type="match status" value="1"/>
</dbReference>
<dbReference type="STRING" id="102285.A0A158QHB1"/>
<keyword evidence="4" id="KW-0472">Membrane</keyword>
<evidence type="ECO:0000313" key="6">
    <source>
        <dbReference type="EMBL" id="VDN97784.1"/>
    </source>
</evidence>
<keyword evidence="7" id="KW-1185">Reference proteome</keyword>
<evidence type="ECO:0000259" key="5">
    <source>
        <dbReference type="PROSITE" id="PS50835"/>
    </source>
</evidence>
<dbReference type="InterPro" id="IPR003598">
    <property type="entry name" value="Ig_sub2"/>
</dbReference>
<dbReference type="GO" id="GO:0030424">
    <property type="term" value="C:axon"/>
    <property type="evidence" value="ECO:0007669"/>
    <property type="project" value="TreeGrafter"/>
</dbReference>
<keyword evidence="2" id="KW-1015">Disulfide bond</keyword>
<evidence type="ECO:0000313" key="7">
    <source>
        <dbReference type="Proteomes" id="UP000278807"/>
    </source>
</evidence>
<keyword evidence="3" id="KW-0393">Immunoglobulin domain</keyword>
<organism evidence="8">
    <name type="scientific">Rodentolepis nana</name>
    <name type="common">Dwarf tapeworm</name>
    <name type="synonym">Hymenolepis nana</name>
    <dbReference type="NCBI Taxonomy" id="102285"/>
    <lineage>
        <taxon>Eukaryota</taxon>
        <taxon>Metazoa</taxon>
        <taxon>Spiralia</taxon>
        <taxon>Lophotrochozoa</taxon>
        <taxon>Platyhelminthes</taxon>
        <taxon>Cestoda</taxon>
        <taxon>Eucestoda</taxon>
        <taxon>Cyclophyllidea</taxon>
        <taxon>Hymenolepididae</taxon>
        <taxon>Rodentolepis</taxon>
    </lineage>
</organism>
<evidence type="ECO:0000313" key="8">
    <source>
        <dbReference type="WBParaSite" id="HNAJ_0000192601-mRNA-1"/>
    </source>
</evidence>
<dbReference type="SMART" id="SM00409">
    <property type="entry name" value="IG"/>
    <property type="match status" value="1"/>
</dbReference>
<dbReference type="GO" id="GO:0008046">
    <property type="term" value="F:axon guidance receptor activity"/>
    <property type="evidence" value="ECO:0007669"/>
    <property type="project" value="TreeGrafter"/>
</dbReference>
<dbReference type="InterPro" id="IPR013783">
    <property type="entry name" value="Ig-like_fold"/>
</dbReference>
<dbReference type="OrthoDB" id="2431000at2759"/>
<dbReference type="InterPro" id="IPR003599">
    <property type="entry name" value="Ig_sub"/>
</dbReference>
<keyword evidence="1" id="KW-0732">Signal</keyword>
<evidence type="ECO:0000256" key="4">
    <source>
        <dbReference type="SAM" id="Phobius"/>
    </source>
</evidence>